<reference evidence="1" key="1">
    <citation type="submission" date="2023-03" db="EMBL/GenBank/DDBJ databases">
        <title>Massive genome expansion in bonnet fungi (Mycena s.s.) driven by repeated elements and novel gene families across ecological guilds.</title>
        <authorList>
            <consortium name="Lawrence Berkeley National Laboratory"/>
            <person name="Harder C.B."/>
            <person name="Miyauchi S."/>
            <person name="Viragh M."/>
            <person name="Kuo A."/>
            <person name="Thoen E."/>
            <person name="Andreopoulos B."/>
            <person name="Lu D."/>
            <person name="Skrede I."/>
            <person name="Drula E."/>
            <person name="Henrissat B."/>
            <person name="Morin E."/>
            <person name="Kohler A."/>
            <person name="Barry K."/>
            <person name="LaButti K."/>
            <person name="Morin E."/>
            <person name="Salamov A."/>
            <person name="Lipzen A."/>
            <person name="Mereny Z."/>
            <person name="Hegedus B."/>
            <person name="Baldrian P."/>
            <person name="Stursova M."/>
            <person name="Weitz H."/>
            <person name="Taylor A."/>
            <person name="Grigoriev I.V."/>
            <person name="Nagy L.G."/>
            <person name="Martin F."/>
            <person name="Kauserud H."/>
        </authorList>
    </citation>
    <scope>NUCLEOTIDE SEQUENCE</scope>
    <source>
        <strain evidence="1">CBHHK002</strain>
    </source>
</reference>
<evidence type="ECO:0000313" key="2">
    <source>
        <dbReference type="Proteomes" id="UP001218218"/>
    </source>
</evidence>
<name>A0AAD7AM55_9AGAR</name>
<dbReference type="EMBL" id="JARIHO010000004">
    <property type="protein sequence ID" value="KAJ7362617.1"/>
    <property type="molecule type" value="Genomic_DNA"/>
</dbReference>
<feature type="non-terminal residue" evidence="1">
    <location>
        <position position="80"/>
    </location>
</feature>
<proteinExistence type="predicted"/>
<protein>
    <submittedName>
        <fullName evidence="1">Uncharacterized protein</fullName>
    </submittedName>
</protein>
<comment type="caution">
    <text evidence="1">The sequence shown here is derived from an EMBL/GenBank/DDBJ whole genome shotgun (WGS) entry which is preliminary data.</text>
</comment>
<evidence type="ECO:0000313" key="1">
    <source>
        <dbReference type="EMBL" id="KAJ7362617.1"/>
    </source>
</evidence>
<accession>A0AAD7AM55</accession>
<dbReference type="AlphaFoldDB" id="A0AAD7AM55"/>
<keyword evidence="2" id="KW-1185">Reference proteome</keyword>
<dbReference type="Proteomes" id="UP001218218">
    <property type="component" value="Unassembled WGS sequence"/>
</dbReference>
<gene>
    <name evidence="1" type="ORF">DFH08DRAFT_622818</name>
</gene>
<organism evidence="1 2">
    <name type="scientific">Mycena albidolilacea</name>
    <dbReference type="NCBI Taxonomy" id="1033008"/>
    <lineage>
        <taxon>Eukaryota</taxon>
        <taxon>Fungi</taxon>
        <taxon>Dikarya</taxon>
        <taxon>Basidiomycota</taxon>
        <taxon>Agaricomycotina</taxon>
        <taxon>Agaricomycetes</taxon>
        <taxon>Agaricomycetidae</taxon>
        <taxon>Agaricales</taxon>
        <taxon>Marasmiineae</taxon>
        <taxon>Mycenaceae</taxon>
        <taxon>Mycena</taxon>
    </lineage>
</organism>
<sequence>MTYFVRHESEVSTILCALVGITIGDTPSPILWTINLSDFKLLSDATTDILLAGVFITNMEQADDIIMISLPADGARRKMN</sequence>